<dbReference type="EMBL" id="AZGZ01000010">
    <property type="protein sequence ID" value="KZZ92658.1"/>
    <property type="molecule type" value="Genomic_DNA"/>
</dbReference>
<dbReference type="GO" id="GO:0070006">
    <property type="term" value="F:metalloaminopeptidase activity"/>
    <property type="evidence" value="ECO:0007669"/>
    <property type="project" value="TreeGrafter"/>
</dbReference>
<keyword evidence="2 15" id="KW-0031">Aminopeptidase</keyword>
<dbReference type="GO" id="GO:0043171">
    <property type="term" value="P:peptide catabolic process"/>
    <property type="evidence" value="ECO:0007669"/>
    <property type="project" value="TreeGrafter"/>
</dbReference>
<evidence type="ECO:0000256" key="8">
    <source>
        <dbReference type="PIRSR" id="PIRSR634016-1"/>
    </source>
</evidence>
<evidence type="ECO:0000259" key="14">
    <source>
        <dbReference type="Pfam" id="PF17900"/>
    </source>
</evidence>
<evidence type="ECO:0000256" key="3">
    <source>
        <dbReference type="ARBA" id="ARBA00022670"/>
    </source>
</evidence>
<evidence type="ECO:0000256" key="2">
    <source>
        <dbReference type="ARBA" id="ARBA00022438"/>
    </source>
</evidence>
<dbReference type="InterPro" id="IPR034016">
    <property type="entry name" value="M1_APN-typ"/>
</dbReference>
<feature type="site" description="Transition state stabilizer" evidence="10">
    <location>
        <position position="535"/>
    </location>
</feature>
<dbReference type="VEuPathDB" id="FungiDB:AAP_02739"/>
<keyword evidence="7" id="KW-0482">Metalloprotease</keyword>
<evidence type="ECO:0000256" key="4">
    <source>
        <dbReference type="ARBA" id="ARBA00022723"/>
    </source>
</evidence>
<evidence type="ECO:0000259" key="12">
    <source>
        <dbReference type="Pfam" id="PF01433"/>
    </source>
</evidence>
<dbReference type="SUPFAM" id="SSF55486">
    <property type="entry name" value="Metalloproteases ('zincins'), catalytic domain"/>
    <property type="match status" value="1"/>
</dbReference>
<dbReference type="InterPro" id="IPR045357">
    <property type="entry name" value="Aminopeptidase_N-like_N"/>
</dbReference>
<keyword evidence="6 9" id="KW-0862">Zinc</keyword>
<dbReference type="Pfam" id="PF01433">
    <property type="entry name" value="Peptidase_M1"/>
    <property type="match status" value="1"/>
</dbReference>
<dbReference type="InterPro" id="IPR001930">
    <property type="entry name" value="Peptidase_M1"/>
</dbReference>
<evidence type="ECO:0000256" key="9">
    <source>
        <dbReference type="PIRSR" id="PIRSR634016-3"/>
    </source>
</evidence>
<dbReference type="GO" id="GO:0042277">
    <property type="term" value="F:peptide binding"/>
    <property type="evidence" value="ECO:0007669"/>
    <property type="project" value="TreeGrafter"/>
</dbReference>
<dbReference type="FunFam" id="2.60.40.1730:FF:000002">
    <property type="entry name" value="Aminopeptidase"/>
    <property type="match status" value="1"/>
</dbReference>
<feature type="binding site" evidence="9">
    <location>
        <position position="472"/>
    </location>
    <ligand>
        <name>Zn(2+)</name>
        <dbReference type="ChEBI" id="CHEBI:29105"/>
        <note>catalytic</note>
    </ligand>
</feature>
<evidence type="ECO:0000259" key="13">
    <source>
        <dbReference type="Pfam" id="PF11838"/>
    </source>
</evidence>
<dbReference type="InterPro" id="IPR014782">
    <property type="entry name" value="Peptidase_M1_dom"/>
</dbReference>
<keyword evidence="4 9" id="KW-0479">Metal-binding</keyword>
<dbReference type="CDD" id="cd09601">
    <property type="entry name" value="M1_APN-Q_like"/>
    <property type="match status" value="1"/>
</dbReference>
<name>A0A167ZHB3_9EURO</name>
<dbReference type="Pfam" id="PF17900">
    <property type="entry name" value="Peptidase_M1_N"/>
    <property type="match status" value="1"/>
</dbReference>
<dbReference type="Proteomes" id="UP000242877">
    <property type="component" value="Unassembled WGS sequence"/>
</dbReference>
<evidence type="ECO:0000256" key="7">
    <source>
        <dbReference type="ARBA" id="ARBA00023049"/>
    </source>
</evidence>
<evidence type="ECO:0000256" key="11">
    <source>
        <dbReference type="SAM" id="MobiDB-lite"/>
    </source>
</evidence>
<feature type="binding site" evidence="9">
    <location>
        <position position="453"/>
    </location>
    <ligand>
        <name>Zn(2+)</name>
        <dbReference type="ChEBI" id="CHEBI:29105"/>
        <note>catalytic</note>
    </ligand>
</feature>
<dbReference type="FunFam" id="1.10.390.10:FF:000001">
    <property type="entry name" value="Aminopeptidase"/>
    <property type="match status" value="1"/>
</dbReference>
<dbReference type="GO" id="GO:0005737">
    <property type="term" value="C:cytoplasm"/>
    <property type="evidence" value="ECO:0007669"/>
    <property type="project" value="TreeGrafter"/>
</dbReference>
<dbReference type="Gene3D" id="1.25.50.20">
    <property type="match status" value="1"/>
</dbReference>
<dbReference type="InterPro" id="IPR024571">
    <property type="entry name" value="ERAP1-like_C_dom"/>
</dbReference>
<dbReference type="GO" id="GO:0016020">
    <property type="term" value="C:membrane"/>
    <property type="evidence" value="ECO:0007669"/>
    <property type="project" value="TreeGrafter"/>
</dbReference>
<dbReference type="InterPro" id="IPR027268">
    <property type="entry name" value="Peptidase_M4/M1_CTD_sf"/>
</dbReference>
<feature type="domain" description="Peptidase M1 membrane alanine aminopeptidase" evidence="12">
    <location>
        <begin position="377"/>
        <end position="594"/>
    </location>
</feature>
<dbReference type="FunFam" id="1.25.50.20:FF:000002">
    <property type="entry name" value="Aminopeptidase"/>
    <property type="match status" value="1"/>
</dbReference>
<feature type="region of interest" description="Disordered" evidence="11">
    <location>
        <begin position="46"/>
        <end position="66"/>
    </location>
</feature>
<keyword evidence="5" id="KW-0378">Hydrolase</keyword>
<dbReference type="OrthoDB" id="10031169at2759"/>
<dbReference type="PRINTS" id="PR00756">
    <property type="entry name" value="ALADIPTASE"/>
</dbReference>
<reference evidence="15 16" key="1">
    <citation type="journal article" date="2016" name="Genome Biol. Evol.">
        <title>Divergent and convergent evolution of fungal pathogenicity.</title>
        <authorList>
            <person name="Shang Y."/>
            <person name="Xiao G."/>
            <person name="Zheng P."/>
            <person name="Cen K."/>
            <person name="Zhan S."/>
            <person name="Wang C."/>
        </authorList>
    </citation>
    <scope>NUCLEOTIDE SEQUENCE [LARGE SCALE GENOMIC DNA]</scope>
    <source>
        <strain evidence="15 16">ARSEF 7405</strain>
    </source>
</reference>
<evidence type="ECO:0000256" key="6">
    <source>
        <dbReference type="ARBA" id="ARBA00022833"/>
    </source>
</evidence>
<evidence type="ECO:0000313" key="16">
    <source>
        <dbReference type="Proteomes" id="UP000242877"/>
    </source>
</evidence>
<gene>
    <name evidence="15" type="ORF">AAP_02739</name>
</gene>
<accession>A0A167ZHB3</accession>
<feature type="compositionally biased region" description="Low complexity" evidence="11">
    <location>
        <begin position="53"/>
        <end position="66"/>
    </location>
</feature>
<keyword evidence="3" id="KW-0645">Protease</keyword>
<dbReference type="Gene3D" id="2.60.40.1910">
    <property type="match status" value="1"/>
</dbReference>
<feature type="active site" description="Proton acceptor" evidence="8">
    <location>
        <position position="450"/>
    </location>
</feature>
<dbReference type="Gene3D" id="1.10.390.10">
    <property type="entry name" value="Neutral Protease Domain 2"/>
    <property type="match status" value="1"/>
</dbReference>
<feature type="domain" description="ERAP1-like C-terminal" evidence="13">
    <location>
        <begin position="691"/>
        <end position="1015"/>
    </location>
</feature>
<feature type="domain" description="Aminopeptidase N-like N-terminal" evidence="14">
    <location>
        <begin position="141"/>
        <end position="336"/>
    </location>
</feature>
<comment type="cofactor">
    <cofactor evidence="9">
        <name>Zn(2+)</name>
        <dbReference type="ChEBI" id="CHEBI:29105"/>
    </cofactor>
    <text evidence="9">Binds 1 zinc ion per subunit.</text>
</comment>
<evidence type="ECO:0000313" key="15">
    <source>
        <dbReference type="EMBL" id="KZZ92658.1"/>
    </source>
</evidence>
<dbReference type="GO" id="GO:0008270">
    <property type="term" value="F:zinc ion binding"/>
    <property type="evidence" value="ECO:0007669"/>
    <property type="project" value="InterPro"/>
</dbReference>
<comment type="caution">
    <text evidence="15">The sequence shown here is derived from an EMBL/GenBank/DDBJ whole genome shotgun (WGS) entry which is preliminary data.</text>
</comment>
<dbReference type="AlphaFoldDB" id="A0A167ZHB3"/>
<organism evidence="15 16">
    <name type="scientific">Ascosphaera apis ARSEF 7405</name>
    <dbReference type="NCBI Taxonomy" id="392613"/>
    <lineage>
        <taxon>Eukaryota</taxon>
        <taxon>Fungi</taxon>
        <taxon>Dikarya</taxon>
        <taxon>Ascomycota</taxon>
        <taxon>Pezizomycotina</taxon>
        <taxon>Eurotiomycetes</taxon>
        <taxon>Eurotiomycetidae</taxon>
        <taxon>Onygenales</taxon>
        <taxon>Ascosphaeraceae</taxon>
        <taxon>Ascosphaera</taxon>
    </lineage>
</organism>
<dbReference type="InterPro" id="IPR050344">
    <property type="entry name" value="Peptidase_M1_aminopeptidases"/>
</dbReference>
<dbReference type="PANTHER" id="PTHR11533">
    <property type="entry name" value="PROTEASE M1 ZINC METALLOPROTEASE"/>
    <property type="match status" value="1"/>
</dbReference>
<proteinExistence type="inferred from homology"/>
<keyword evidence="16" id="KW-1185">Reference proteome</keyword>
<sequence>MLQSSLARCCRSGGGGCCRGAVRLSQSQSYHYRSLSLSAASISVPLRPLPHPTTTTTTTSTTTATSSTLQTRHLSTSPVISVKGARSARTAAPTAPHSLVPAALASLSAGYHCPALRRHCATLPSRLTNMSDRETLPTAVKPVHYDLSIYDLKFAGSWSYNGTVKIDSKVVEETNEVVLNTKEVKVHSAEFVAGDVNLKTSDITYDATNERATLKFPSALPSGSGKLTIDFSAKINDHMAGFSRAKYTPEVTPHEATPTDGQFHYMFSTQFEACDARQAFPCFDEPNLKATFDFEMEIPKGLTALSNMPVKETRAGSNDKLEVVAFERTPVMSTYLLAWALGDFEYVEAMTERNYKDGKPIPVRIYTTRGLKAQAEFAVSYAHRTIDFFSEIFDVDYPLPKMDMIAVHEFAMGAMENWGLVTYRTTAILFEEGKSDSRYKNRVAYVIAHELAHQWFGNLVTMDWWNELWLNEGFATWVGWSALDHFHPEWQIWSQFVAEATQSAQELDSLRASHPIEVPVKNALEVDQIFDKISYLKGSSVIRMLAAHLGRRLFLKGVSAYLKKHAYGNAKTSDLWDALSEVSGQDINAHMNNWIRKIGLPLVTVKEDEKERGTIHVSQKRFLSTGDVKPEEDETTWWIPLAIKAGIDTPEITNIGLKAEVLTEKEATITGLDSDIDRDDENRRELMDGFLYKLNAANAGFFRTNYPASRLEALGKKLSVLSTEDKIGLIGDAAALAVSGEGSTAGLLAFAESFNREDNTLVWKQLASSIGHLRSVFADDEEISAALKKYTLKLVSGPVEAVGWEFKPDEDYLTGQLRQLLIPLAGHAGHEGVIAEAKRRFDAWAIGDKDAINANLRSAIFGIVISSTSKDHAKDKNAGKTEYDIIKKEFMSTKSIDGKEICLGALGRARNPELYADFMNFMLSPAVAIQDIHTGAASLAANSEARKPFWEFVKANWDAIESKMTTNKVVLQRFIQMALSRFADEETEKDIQKFFGDKDQSGYDRGLEVVLDTVRTSAKYRAREQQAVKEWLKEHGY</sequence>
<evidence type="ECO:0000256" key="10">
    <source>
        <dbReference type="PIRSR" id="PIRSR634016-4"/>
    </source>
</evidence>
<dbReference type="PANTHER" id="PTHR11533:SF171">
    <property type="entry name" value="AMINOPEPTIDASE"/>
    <property type="match status" value="1"/>
</dbReference>
<dbReference type="InterPro" id="IPR042097">
    <property type="entry name" value="Aminopeptidase_N-like_N_sf"/>
</dbReference>
<feature type="binding site" evidence="9">
    <location>
        <position position="449"/>
    </location>
    <ligand>
        <name>Zn(2+)</name>
        <dbReference type="ChEBI" id="CHEBI:29105"/>
        <note>catalytic</note>
    </ligand>
</feature>
<dbReference type="SUPFAM" id="SSF63737">
    <property type="entry name" value="Leukotriene A4 hydrolase N-terminal domain"/>
    <property type="match status" value="1"/>
</dbReference>
<evidence type="ECO:0000256" key="1">
    <source>
        <dbReference type="ARBA" id="ARBA00010136"/>
    </source>
</evidence>
<dbReference type="GO" id="GO:0006508">
    <property type="term" value="P:proteolysis"/>
    <property type="evidence" value="ECO:0007669"/>
    <property type="project" value="UniProtKB-KW"/>
</dbReference>
<evidence type="ECO:0000256" key="5">
    <source>
        <dbReference type="ARBA" id="ARBA00022801"/>
    </source>
</evidence>
<comment type="similarity">
    <text evidence="1">Belongs to the peptidase M1 family.</text>
</comment>
<dbReference type="Gene3D" id="2.60.40.1730">
    <property type="entry name" value="tricorn interacting facor f3 domain"/>
    <property type="match status" value="1"/>
</dbReference>
<dbReference type="Pfam" id="PF11838">
    <property type="entry name" value="ERAP1_C"/>
    <property type="match status" value="1"/>
</dbReference>
<protein>
    <submittedName>
        <fullName evidence="15">Aminopeptidase B</fullName>
    </submittedName>
</protein>